<accession>A0A4R3KZ72</accession>
<organism evidence="1 2">
    <name type="scientific">Keratinibaculum paraultunense</name>
    <dbReference type="NCBI Taxonomy" id="1278232"/>
    <lineage>
        <taxon>Bacteria</taxon>
        <taxon>Bacillati</taxon>
        <taxon>Bacillota</taxon>
        <taxon>Tissierellia</taxon>
        <taxon>Tissierellales</taxon>
        <taxon>Tepidimicrobiaceae</taxon>
        <taxon>Keratinibaculum</taxon>
    </lineage>
</organism>
<dbReference type="Proteomes" id="UP000294567">
    <property type="component" value="Unassembled WGS sequence"/>
</dbReference>
<dbReference type="Pfam" id="PF02810">
    <property type="entry name" value="SEC-C"/>
    <property type="match status" value="1"/>
</dbReference>
<keyword evidence="2" id="KW-1185">Reference proteome</keyword>
<dbReference type="EMBL" id="SMAE01000001">
    <property type="protein sequence ID" value="TCS91624.1"/>
    <property type="molecule type" value="Genomic_DNA"/>
</dbReference>
<gene>
    <name evidence="1" type="ORF">EDD65_101127</name>
</gene>
<dbReference type="PANTHER" id="PTHR33747">
    <property type="entry name" value="UPF0225 PROTEIN SCO1677"/>
    <property type="match status" value="1"/>
</dbReference>
<protein>
    <submittedName>
        <fullName evidence="1">SEC-C motif-containing protein</fullName>
    </submittedName>
</protein>
<name>A0A4R3KZ72_9FIRM</name>
<dbReference type="AlphaFoldDB" id="A0A4R3KZ72"/>
<proteinExistence type="predicted"/>
<comment type="caution">
    <text evidence="1">The sequence shown here is derived from an EMBL/GenBank/DDBJ whole genome shotgun (WGS) entry which is preliminary data.</text>
</comment>
<evidence type="ECO:0000313" key="2">
    <source>
        <dbReference type="Proteomes" id="UP000294567"/>
    </source>
</evidence>
<sequence>MSDNDFEDLILEIMESMEEGLIDFIKSKEKDLFKYVLEVPLTLDKAINTLTKNEMTSIRKKLNLKGLSTLNKDELSKRLVELMPKKIEVILNTFDKERYNLLKKIIMNNGYIKVTDTDIDVSKIYYLRSYGLIFSGLLNGEKILAMPIELMEVFKAYDTLEYRKIVNRNTLWIELVTGMLFYYGYMNVETMIEKIQEYTETECDILQFLLILNEAINYHGYIEKTQFGFKNILIIDENRIIEEQNLRANIPYYPFKKEELLDAAKEDFVYKTPQTAKFSQYIKSLYDIDDEEMDEILRLIYFIINKDFTFEDIIEEMQSIFEIDTIKELQTMGQMLMDINNNTRMWILKGFTPEEVSNYNANLESGNTNIIDIKTKKKISPNDPCPCGSGKKYKKCCGKK</sequence>
<evidence type="ECO:0000313" key="1">
    <source>
        <dbReference type="EMBL" id="TCS91624.1"/>
    </source>
</evidence>
<dbReference type="Gene3D" id="3.10.450.50">
    <property type="match status" value="1"/>
</dbReference>
<dbReference type="SUPFAM" id="SSF103642">
    <property type="entry name" value="Sec-C motif"/>
    <property type="match status" value="1"/>
</dbReference>
<reference evidence="1 2" key="1">
    <citation type="submission" date="2019-03" db="EMBL/GenBank/DDBJ databases">
        <title>Genomic Encyclopedia of Type Strains, Phase IV (KMG-IV): sequencing the most valuable type-strain genomes for metagenomic binning, comparative biology and taxonomic classification.</title>
        <authorList>
            <person name="Goeker M."/>
        </authorList>
    </citation>
    <scope>NUCLEOTIDE SEQUENCE [LARGE SCALE GENOMIC DNA]</scope>
    <source>
        <strain evidence="1 2">DSM 26752</strain>
    </source>
</reference>
<dbReference type="PANTHER" id="PTHR33747:SF1">
    <property type="entry name" value="ADENYLATE CYCLASE-ASSOCIATED CAP C-TERMINAL DOMAIN-CONTAINING PROTEIN"/>
    <property type="match status" value="1"/>
</dbReference>
<dbReference type="InterPro" id="IPR004027">
    <property type="entry name" value="SEC_C_motif"/>
</dbReference>